<dbReference type="AlphaFoldDB" id="E9F6V1"/>
<dbReference type="Pfam" id="PF01823">
    <property type="entry name" value="MACPF"/>
    <property type="match status" value="1"/>
</dbReference>
<feature type="domain" description="MACPF" evidence="2">
    <location>
        <begin position="310"/>
        <end position="439"/>
    </location>
</feature>
<feature type="region of interest" description="Disordered" evidence="1">
    <location>
        <begin position="664"/>
        <end position="728"/>
    </location>
</feature>
<accession>E9F6V1</accession>
<reference evidence="3 4" key="2">
    <citation type="journal article" date="2014" name="Proc. Natl. Acad. Sci. U.S.A.">
        <title>Trajectory and genomic determinants of fungal-pathogen speciation and host adaptation.</title>
        <authorList>
            <person name="Hu X."/>
            <person name="Xiao G."/>
            <person name="Zheng P."/>
            <person name="Shang Y."/>
            <person name="Su Y."/>
            <person name="Zhang X."/>
            <person name="Liu X."/>
            <person name="Zhan S."/>
            <person name="St Leger R.J."/>
            <person name="Wang C."/>
        </authorList>
    </citation>
    <scope>GENOME REANNOTATION</scope>
    <source>
        <strain evidence="4">ARSEF 23 / ATCC MYA-3075</strain>
    </source>
</reference>
<dbReference type="GeneID" id="19262286"/>
<evidence type="ECO:0000256" key="1">
    <source>
        <dbReference type="SAM" id="MobiDB-lite"/>
    </source>
</evidence>
<dbReference type="Proteomes" id="UP000002498">
    <property type="component" value="Unassembled WGS sequence"/>
</dbReference>
<sequence>MPDAANTEASKPGTATSTQPPPTPVTCIINVTDGVDSTVEAFFLEIHSTDIDDEKLSDLRSLIVKDTRCVELLQFPFCLASGAVVQDSMSVEYYLSKCLKIDAKGQAIEVFMKDEKLPTETGWNDFVPSYYSSPLTGTNARHVSELEEKQWGVVVETNQLCYGISTITEDVTIVEKGKKKTETRVFGVQKPKYPAFRLATRKVLSDTVASSMVKNVELNLRIPRYTNDDVSYVAFRYSTSAAQESLARQGFSQTDISASGFVLCTLKLYNVDASASLSVAENTSNQSSTATSKGKATMSYNFPRVTMFLDELGLELTPQCEQDLKAIQDAAGYSRFLKRYGEFFSTTVQLGGSLFASEEYETSSDSSREATAKSLKAAAAVSLGGVGYSGSVSASHQQSSQEARGASNEESSKTLIWEANGGNTLLCNDPAAWAPSVAYYGNWRILKQGRVVRLMDLICTLEGFRYVKEQLPVWKNTGTAVQAPVGQRFTLNVKACLGGKYMVGHGGSDPGKIEIGPKVEKRTGKFLAWELASADKGDVATTVEYGKDYYLMHCESHLYPTFYDIAKAARLIVSMVGTPKKDKNGSIYFISGTRTRDYTMRFYDGECKGKTGTIETGDTVTLEFKGALGSLGFLAAETSGQDKIYVTKGTDGYSPLKLIYTEVTTPSESDESADTKPISSAGRPSAKPVMTSARRETASSAVPQSRSPSPPPKKEMPVCNVDLSEPIT</sequence>
<feature type="region of interest" description="Disordered" evidence="1">
    <location>
        <begin position="392"/>
        <end position="411"/>
    </location>
</feature>
<keyword evidence="4" id="KW-1185">Reference proteome</keyword>
<evidence type="ECO:0000313" key="3">
    <source>
        <dbReference type="EMBL" id="EFY96503.2"/>
    </source>
</evidence>
<organism evidence="3 4">
    <name type="scientific">Metarhizium robertsii (strain ARSEF 23 / ATCC MYA-3075)</name>
    <name type="common">Metarhizium anisopliae (strain ARSEF 23)</name>
    <dbReference type="NCBI Taxonomy" id="655844"/>
    <lineage>
        <taxon>Eukaryota</taxon>
        <taxon>Fungi</taxon>
        <taxon>Dikarya</taxon>
        <taxon>Ascomycota</taxon>
        <taxon>Pezizomycotina</taxon>
        <taxon>Sordariomycetes</taxon>
        <taxon>Hypocreomycetidae</taxon>
        <taxon>Hypocreales</taxon>
        <taxon>Clavicipitaceae</taxon>
        <taxon>Metarhizium</taxon>
    </lineage>
</organism>
<gene>
    <name evidence="3" type="ORF">MAA_08000</name>
</gene>
<name>E9F6V1_METRA</name>
<protein>
    <submittedName>
        <fullName evidence="3">Membrane attack complex component/perforin</fullName>
    </submittedName>
</protein>
<dbReference type="RefSeq" id="XP_007824189.2">
    <property type="nucleotide sequence ID" value="XM_007825998.2"/>
</dbReference>
<evidence type="ECO:0000259" key="2">
    <source>
        <dbReference type="Pfam" id="PF01823"/>
    </source>
</evidence>
<dbReference type="KEGG" id="maj:MAA_08000"/>
<proteinExistence type="predicted"/>
<dbReference type="OrthoDB" id="2562973at2759"/>
<reference evidence="3 4" key="1">
    <citation type="journal article" date="2011" name="PLoS Genet.">
        <title>Genome sequencing and comparative transcriptomics of the model entomopathogenic fungi Metarhizium anisopliae and M. acridum.</title>
        <authorList>
            <person name="Gao Q."/>
            <person name="Jin K."/>
            <person name="Ying S.H."/>
            <person name="Zhang Y."/>
            <person name="Xiao G."/>
            <person name="Shang Y."/>
            <person name="Duan Z."/>
            <person name="Hu X."/>
            <person name="Xie X.Q."/>
            <person name="Zhou G."/>
            <person name="Peng G."/>
            <person name="Luo Z."/>
            <person name="Huang W."/>
            <person name="Wang B."/>
            <person name="Fang W."/>
            <person name="Wang S."/>
            <person name="Zhong Y."/>
            <person name="Ma L.J."/>
            <person name="St Leger R.J."/>
            <person name="Zhao G.P."/>
            <person name="Pei Y."/>
            <person name="Feng M.G."/>
            <person name="Xia Y."/>
            <person name="Wang C."/>
        </authorList>
    </citation>
    <scope>NUCLEOTIDE SEQUENCE [LARGE SCALE GENOMIC DNA]</scope>
    <source>
        <strain evidence="4">ARSEF 23 / ATCC MYA-3075</strain>
    </source>
</reference>
<feature type="compositionally biased region" description="Low complexity" evidence="1">
    <location>
        <begin position="392"/>
        <end position="401"/>
    </location>
</feature>
<dbReference type="InterPro" id="IPR020864">
    <property type="entry name" value="MACPF"/>
</dbReference>
<dbReference type="EMBL" id="ADNJ02000004">
    <property type="protein sequence ID" value="EFY96503.2"/>
    <property type="molecule type" value="Genomic_DNA"/>
</dbReference>
<feature type="compositionally biased region" description="Polar residues" evidence="1">
    <location>
        <begin position="7"/>
        <end position="18"/>
    </location>
</feature>
<comment type="caution">
    <text evidence="3">The sequence shown here is derived from an EMBL/GenBank/DDBJ whole genome shotgun (WGS) entry which is preliminary data.</text>
</comment>
<dbReference type="HOGENOM" id="CLU_392359_0_0_1"/>
<evidence type="ECO:0000313" key="4">
    <source>
        <dbReference type="Proteomes" id="UP000002498"/>
    </source>
</evidence>
<feature type="region of interest" description="Disordered" evidence="1">
    <location>
        <begin position="1"/>
        <end position="23"/>
    </location>
</feature>